<dbReference type="AlphaFoldDB" id="A0A2J7PTC6"/>
<feature type="region of interest" description="Disordered" evidence="1">
    <location>
        <begin position="33"/>
        <end position="53"/>
    </location>
</feature>
<comment type="caution">
    <text evidence="2">The sequence shown here is derived from an EMBL/GenBank/DDBJ whole genome shotgun (WGS) entry which is preliminary data.</text>
</comment>
<proteinExistence type="predicted"/>
<dbReference type="Proteomes" id="UP000235965">
    <property type="component" value="Unassembled WGS sequence"/>
</dbReference>
<evidence type="ECO:0000313" key="2">
    <source>
        <dbReference type="EMBL" id="PNF19593.1"/>
    </source>
</evidence>
<evidence type="ECO:0000313" key="3">
    <source>
        <dbReference type="Proteomes" id="UP000235965"/>
    </source>
</evidence>
<reference evidence="2 3" key="1">
    <citation type="submission" date="2017-12" db="EMBL/GenBank/DDBJ databases">
        <title>Hemimetabolous genomes reveal molecular basis of termite eusociality.</title>
        <authorList>
            <person name="Harrison M.C."/>
            <person name="Jongepier E."/>
            <person name="Robertson H.M."/>
            <person name="Arning N."/>
            <person name="Bitard-Feildel T."/>
            <person name="Chao H."/>
            <person name="Childers C.P."/>
            <person name="Dinh H."/>
            <person name="Doddapaneni H."/>
            <person name="Dugan S."/>
            <person name="Gowin J."/>
            <person name="Greiner C."/>
            <person name="Han Y."/>
            <person name="Hu H."/>
            <person name="Hughes D.S.T."/>
            <person name="Huylmans A.-K."/>
            <person name="Kemena C."/>
            <person name="Kremer L.P.M."/>
            <person name="Lee S.L."/>
            <person name="Lopez-Ezquerra A."/>
            <person name="Mallet L."/>
            <person name="Monroy-Kuhn J.M."/>
            <person name="Moser A."/>
            <person name="Murali S.C."/>
            <person name="Muzny D.M."/>
            <person name="Otani S."/>
            <person name="Piulachs M.-D."/>
            <person name="Poelchau M."/>
            <person name="Qu J."/>
            <person name="Schaub F."/>
            <person name="Wada-Katsumata A."/>
            <person name="Worley K.C."/>
            <person name="Xie Q."/>
            <person name="Ylla G."/>
            <person name="Poulsen M."/>
            <person name="Gibbs R.A."/>
            <person name="Schal C."/>
            <person name="Richards S."/>
            <person name="Belles X."/>
            <person name="Korb J."/>
            <person name="Bornberg-Bauer E."/>
        </authorList>
    </citation>
    <scope>NUCLEOTIDE SEQUENCE [LARGE SCALE GENOMIC DNA]</scope>
    <source>
        <tissue evidence="2">Whole body</tissue>
    </source>
</reference>
<sequence length="53" mass="6044">MHGRHNHFMDVKACAEYERINCMGADFISGEKAERNRGMKPMKSQSGRVRGDC</sequence>
<name>A0A2J7PTC6_9NEOP</name>
<keyword evidence="3" id="KW-1185">Reference proteome</keyword>
<evidence type="ECO:0000256" key="1">
    <source>
        <dbReference type="SAM" id="MobiDB-lite"/>
    </source>
</evidence>
<dbReference type="InParanoid" id="A0A2J7PTC6"/>
<gene>
    <name evidence="2" type="ORF">B7P43_G16864</name>
</gene>
<organism evidence="2 3">
    <name type="scientific">Cryptotermes secundus</name>
    <dbReference type="NCBI Taxonomy" id="105785"/>
    <lineage>
        <taxon>Eukaryota</taxon>
        <taxon>Metazoa</taxon>
        <taxon>Ecdysozoa</taxon>
        <taxon>Arthropoda</taxon>
        <taxon>Hexapoda</taxon>
        <taxon>Insecta</taxon>
        <taxon>Pterygota</taxon>
        <taxon>Neoptera</taxon>
        <taxon>Polyneoptera</taxon>
        <taxon>Dictyoptera</taxon>
        <taxon>Blattodea</taxon>
        <taxon>Blattoidea</taxon>
        <taxon>Termitoidae</taxon>
        <taxon>Kalotermitidae</taxon>
        <taxon>Cryptotermitinae</taxon>
        <taxon>Cryptotermes</taxon>
    </lineage>
</organism>
<accession>A0A2J7PTC6</accession>
<protein>
    <submittedName>
        <fullName evidence="2">Uncharacterized protein</fullName>
    </submittedName>
</protein>
<dbReference type="EMBL" id="NEVH01021585">
    <property type="protein sequence ID" value="PNF19593.1"/>
    <property type="molecule type" value="Genomic_DNA"/>
</dbReference>